<protein>
    <submittedName>
        <fullName evidence="1">Uncharacterized protein</fullName>
    </submittedName>
</protein>
<keyword evidence="2" id="KW-1185">Reference proteome</keyword>
<name>A0A5B7IRZ0_PORTR</name>
<dbReference type="EMBL" id="VSRR010065395">
    <property type="protein sequence ID" value="MPC84406.1"/>
    <property type="molecule type" value="Genomic_DNA"/>
</dbReference>
<dbReference type="Proteomes" id="UP000324222">
    <property type="component" value="Unassembled WGS sequence"/>
</dbReference>
<accession>A0A5B7IRZ0</accession>
<evidence type="ECO:0000313" key="1">
    <source>
        <dbReference type="EMBL" id="MPC84406.1"/>
    </source>
</evidence>
<reference evidence="1 2" key="1">
    <citation type="submission" date="2019-05" db="EMBL/GenBank/DDBJ databases">
        <title>Another draft genome of Portunus trituberculatus and its Hox gene families provides insights of decapod evolution.</title>
        <authorList>
            <person name="Jeong J.-H."/>
            <person name="Song I."/>
            <person name="Kim S."/>
            <person name="Choi T."/>
            <person name="Kim D."/>
            <person name="Ryu S."/>
            <person name="Kim W."/>
        </authorList>
    </citation>
    <scope>NUCLEOTIDE SEQUENCE [LARGE SCALE GENOMIC DNA]</scope>
    <source>
        <tissue evidence="1">Muscle</tissue>
    </source>
</reference>
<comment type="caution">
    <text evidence="1">The sequence shown here is derived from an EMBL/GenBank/DDBJ whole genome shotgun (WGS) entry which is preliminary data.</text>
</comment>
<sequence length="63" mass="7083">MTNSATEGAMSVTEGHDCNINTSTSATEWWLKRANLRDKECQSPTSVFYTNNHYTITTRNKAP</sequence>
<organism evidence="1 2">
    <name type="scientific">Portunus trituberculatus</name>
    <name type="common">Swimming crab</name>
    <name type="synonym">Neptunus trituberculatus</name>
    <dbReference type="NCBI Taxonomy" id="210409"/>
    <lineage>
        <taxon>Eukaryota</taxon>
        <taxon>Metazoa</taxon>
        <taxon>Ecdysozoa</taxon>
        <taxon>Arthropoda</taxon>
        <taxon>Crustacea</taxon>
        <taxon>Multicrustacea</taxon>
        <taxon>Malacostraca</taxon>
        <taxon>Eumalacostraca</taxon>
        <taxon>Eucarida</taxon>
        <taxon>Decapoda</taxon>
        <taxon>Pleocyemata</taxon>
        <taxon>Brachyura</taxon>
        <taxon>Eubrachyura</taxon>
        <taxon>Portunoidea</taxon>
        <taxon>Portunidae</taxon>
        <taxon>Portuninae</taxon>
        <taxon>Portunus</taxon>
    </lineage>
</organism>
<evidence type="ECO:0000313" key="2">
    <source>
        <dbReference type="Proteomes" id="UP000324222"/>
    </source>
</evidence>
<gene>
    <name evidence="1" type="ORF">E2C01_079144</name>
</gene>
<proteinExistence type="predicted"/>
<dbReference type="AlphaFoldDB" id="A0A5B7IRZ0"/>